<proteinExistence type="predicted"/>
<dbReference type="Proteomes" id="UP000015106">
    <property type="component" value="Chromosome 5"/>
</dbReference>
<reference evidence="2" key="3">
    <citation type="submission" date="2022-06" db="UniProtKB">
        <authorList>
            <consortium name="EnsemblPlants"/>
        </authorList>
    </citation>
    <scope>IDENTIFICATION</scope>
</reference>
<reference evidence="3" key="1">
    <citation type="journal article" date="2013" name="Nature">
        <title>Draft genome of the wheat A-genome progenitor Triticum urartu.</title>
        <authorList>
            <person name="Ling H.Q."/>
            <person name="Zhao S."/>
            <person name="Liu D."/>
            <person name="Wang J."/>
            <person name="Sun H."/>
            <person name="Zhang C."/>
            <person name="Fan H."/>
            <person name="Li D."/>
            <person name="Dong L."/>
            <person name="Tao Y."/>
            <person name="Gao C."/>
            <person name="Wu H."/>
            <person name="Li Y."/>
            <person name="Cui Y."/>
            <person name="Guo X."/>
            <person name="Zheng S."/>
            <person name="Wang B."/>
            <person name="Yu K."/>
            <person name="Liang Q."/>
            <person name="Yang W."/>
            <person name="Lou X."/>
            <person name="Chen J."/>
            <person name="Feng M."/>
            <person name="Jian J."/>
            <person name="Zhang X."/>
            <person name="Luo G."/>
            <person name="Jiang Y."/>
            <person name="Liu J."/>
            <person name="Wang Z."/>
            <person name="Sha Y."/>
            <person name="Zhang B."/>
            <person name="Wu H."/>
            <person name="Tang D."/>
            <person name="Shen Q."/>
            <person name="Xue P."/>
            <person name="Zou S."/>
            <person name="Wang X."/>
            <person name="Liu X."/>
            <person name="Wang F."/>
            <person name="Yang Y."/>
            <person name="An X."/>
            <person name="Dong Z."/>
            <person name="Zhang K."/>
            <person name="Zhang X."/>
            <person name="Luo M.C."/>
            <person name="Dvorak J."/>
            <person name="Tong Y."/>
            <person name="Wang J."/>
            <person name="Yang H."/>
            <person name="Li Z."/>
            <person name="Wang D."/>
            <person name="Zhang A."/>
            <person name="Wang J."/>
        </authorList>
    </citation>
    <scope>NUCLEOTIDE SEQUENCE</scope>
    <source>
        <strain evidence="3">cv. G1812</strain>
    </source>
</reference>
<dbReference type="EnsemblPlants" id="TuG1812G0500003792.01.T01">
    <property type="protein sequence ID" value="TuG1812G0500003792.01.T01"/>
    <property type="gene ID" value="TuG1812G0500003792.01"/>
</dbReference>
<feature type="compositionally biased region" description="Pro residues" evidence="1">
    <location>
        <begin position="57"/>
        <end position="67"/>
    </location>
</feature>
<evidence type="ECO:0000313" key="2">
    <source>
        <dbReference type="EnsemblPlants" id="TuG1812G0500003792.01.T01"/>
    </source>
</evidence>
<reference evidence="2" key="2">
    <citation type="submission" date="2018-03" db="EMBL/GenBank/DDBJ databases">
        <title>The Triticum urartu genome reveals the dynamic nature of wheat genome evolution.</title>
        <authorList>
            <person name="Ling H."/>
            <person name="Ma B."/>
            <person name="Shi X."/>
            <person name="Liu H."/>
            <person name="Dong L."/>
            <person name="Sun H."/>
            <person name="Cao Y."/>
            <person name="Gao Q."/>
            <person name="Zheng S."/>
            <person name="Li Y."/>
            <person name="Yu Y."/>
            <person name="Du H."/>
            <person name="Qi M."/>
            <person name="Li Y."/>
            <person name="Yu H."/>
            <person name="Cui Y."/>
            <person name="Wang N."/>
            <person name="Chen C."/>
            <person name="Wu H."/>
            <person name="Zhao Y."/>
            <person name="Zhang J."/>
            <person name="Li Y."/>
            <person name="Zhou W."/>
            <person name="Zhang B."/>
            <person name="Hu W."/>
            <person name="Eijk M."/>
            <person name="Tang J."/>
            <person name="Witsenboer H."/>
            <person name="Zhao S."/>
            <person name="Li Z."/>
            <person name="Zhang A."/>
            <person name="Wang D."/>
            <person name="Liang C."/>
        </authorList>
    </citation>
    <scope>NUCLEOTIDE SEQUENCE [LARGE SCALE GENOMIC DNA]</scope>
    <source>
        <strain evidence="2">cv. G1812</strain>
    </source>
</reference>
<dbReference type="AlphaFoldDB" id="A0A8R7UMY0"/>
<sequence>SPALLLLPSPSPAIHCPQIRPPSGLISPPPSPLLSVPELPRAPPPDQPRPSCSSLPPATPAAAPTPTPILRRRVPASQAREIYQGRRAWGVGAGVQPKSAPGSRFLLIFCYL</sequence>
<dbReference type="Gramene" id="TuG1812G0500003792.01.T01">
    <property type="protein sequence ID" value="TuG1812G0500003792.01.T01"/>
    <property type="gene ID" value="TuG1812G0500003792.01"/>
</dbReference>
<evidence type="ECO:0000256" key="1">
    <source>
        <dbReference type="SAM" id="MobiDB-lite"/>
    </source>
</evidence>
<feature type="region of interest" description="Disordered" evidence="1">
    <location>
        <begin position="17"/>
        <end position="72"/>
    </location>
</feature>
<evidence type="ECO:0000313" key="3">
    <source>
        <dbReference type="Proteomes" id="UP000015106"/>
    </source>
</evidence>
<organism evidence="2 3">
    <name type="scientific">Triticum urartu</name>
    <name type="common">Red wild einkorn</name>
    <name type="synonym">Crithodium urartu</name>
    <dbReference type="NCBI Taxonomy" id="4572"/>
    <lineage>
        <taxon>Eukaryota</taxon>
        <taxon>Viridiplantae</taxon>
        <taxon>Streptophyta</taxon>
        <taxon>Embryophyta</taxon>
        <taxon>Tracheophyta</taxon>
        <taxon>Spermatophyta</taxon>
        <taxon>Magnoliopsida</taxon>
        <taxon>Liliopsida</taxon>
        <taxon>Poales</taxon>
        <taxon>Poaceae</taxon>
        <taxon>BOP clade</taxon>
        <taxon>Pooideae</taxon>
        <taxon>Triticodae</taxon>
        <taxon>Triticeae</taxon>
        <taxon>Triticinae</taxon>
        <taxon>Triticum</taxon>
    </lineage>
</organism>
<name>A0A8R7UMY0_TRIUA</name>
<keyword evidence="3" id="KW-1185">Reference proteome</keyword>
<accession>A0A8R7UMY0</accession>
<protein>
    <submittedName>
        <fullName evidence="2">Uncharacterized protein</fullName>
    </submittedName>
</protein>